<evidence type="ECO:0000256" key="6">
    <source>
        <dbReference type="ARBA" id="ARBA00023136"/>
    </source>
</evidence>
<dbReference type="InterPro" id="IPR052923">
    <property type="entry name" value="UPF0718"/>
</dbReference>
<feature type="transmembrane region" description="Helical" evidence="7">
    <location>
        <begin position="274"/>
        <end position="295"/>
    </location>
</feature>
<proteinExistence type="inferred from homology"/>
<evidence type="ECO:0000256" key="4">
    <source>
        <dbReference type="ARBA" id="ARBA00022692"/>
    </source>
</evidence>
<feature type="transmembrane region" description="Helical" evidence="7">
    <location>
        <begin position="12"/>
        <end position="35"/>
    </location>
</feature>
<keyword evidence="9" id="KW-1185">Reference proteome</keyword>
<feature type="transmembrane region" description="Helical" evidence="7">
    <location>
        <begin position="153"/>
        <end position="175"/>
    </location>
</feature>
<evidence type="ECO:0000256" key="1">
    <source>
        <dbReference type="ARBA" id="ARBA00004651"/>
    </source>
</evidence>
<protein>
    <recommendedName>
        <fullName evidence="10">Permease</fullName>
    </recommendedName>
</protein>
<dbReference type="PANTHER" id="PTHR34184">
    <property type="entry name" value="UPF0718 PROTEIN YCGR"/>
    <property type="match status" value="1"/>
</dbReference>
<evidence type="ECO:0008006" key="10">
    <source>
        <dbReference type="Google" id="ProtNLM"/>
    </source>
</evidence>
<evidence type="ECO:0000256" key="7">
    <source>
        <dbReference type="SAM" id="Phobius"/>
    </source>
</evidence>
<gene>
    <name evidence="8" type="ORF">SAMN05421578_102361</name>
</gene>
<evidence type="ECO:0000313" key="8">
    <source>
        <dbReference type="EMBL" id="SIQ51646.1"/>
    </source>
</evidence>
<dbReference type="Pfam" id="PF03773">
    <property type="entry name" value="ArsP_1"/>
    <property type="match status" value="1"/>
</dbReference>
<sequence length="341" mass="37800">MRSVKSLGLLHMTLLFILGFIVMAWSMGGFSLIRLPESVAIQSFKTMFISIVLEAVPFILIGVIVSSIMQIFVSEKWIQKFVPRNPLLGILFACILGVIFPVCECGLIPIMRRLISKGMPLYVAVVSILVGPIVNPVVYVATYTAFRSRPEMLYARMGLAIAVGTVIGLIVYFFVHKNQLRHSKVTLYNGSDREMTEHEEQHRRGNKILAVFEHSGSEFFEMGKYLMLGSVITAAIQTFVPRADLVDIGQGPVISHFFMMGFAYVLSICSTSDAFVAASFVNSFSMGSLLTFLVFGAMLDFKSTLMLLSVFKTRFVLLLSGLVISVVLIGSMIVERLYLGN</sequence>
<feature type="transmembrane region" description="Helical" evidence="7">
    <location>
        <begin position="315"/>
        <end position="334"/>
    </location>
</feature>
<organism evidence="8 9">
    <name type="scientific">Paenibacillus macquariensis</name>
    <dbReference type="NCBI Taxonomy" id="948756"/>
    <lineage>
        <taxon>Bacteria</taxon>
        <taxon>Bacillati</taxon>
        <taxon>Bacillota</taxon>
        <taxon>Bacilli</taxon>
        <taxon>Bacillales</taxon>
        <taxon>Paenibacillaceae</taxon>
        <taxon>Paenibacillus</taxon>
    </lineage>
</organism>
<keyword evidence="6 7" id="KW-0472">Membrane</keyword>
<dbReference type="PANTHER" id="PTHR34184:SF4">
    <property type="entry name" value="UPF0718 PROTEIN YCGR"/>
    <property type="match status" value="1"/>
</dbReference>
<accession>A0ABY1JNY1</accession>
<name>A0ABY1JNY1_9BACL</name>
<evidence type="ECO:0000256" key="5">
    <source>
        <dbReference type="ARBA" id="ARBA00022989"/>
    </source>
</evidence>
<dbReference type="InterPro" id="IPR005524">
    <property type="entry name" value="DUF318"/>
</dbReference>
<evidence type="ECO:0000313" key="9">
    <source>
        <dbReference type="Proteomes" id="UP000186666"/>
    </source>
</evidence>
<evidence type="ECO:0000256" key="2">
    <source>
        <dbReference type="ARBA" id="ARBA00006386"/>
    </source>
</evidence>
<feature type="transmembrane region" description="Helical" evidence="7">
    <location>
        <begin position="249"/>
        <end position="267"/>
    </location>
</feature>
<reference evidence="8 9" key="1">
    <citation type="submission" date="2017-01" db="EMBL/GenBank/DDBJ databases">
        <authorList>
            <person name="Varghese N."/>
            <person name="Submissions S."/>
        </authorList>
    </citation>
    <scope>NUCLEOTIDE SEQUENCE [LARGE SCALE GENOMIC DNA]</scope>
    <source>
        <strain evidence="8 9">ATCC 23464</strain>
    </source>
</reference>
<feature type="transmembrane region" description="Helical" evidence="7">
    <location>
        <begin position="47"/>
        <end position="72"/>
    </location>
</feature>
<comment type="caution">
    <text evidence="8">The sequence shown here is derived from an EMBL/GenBank/DDBJ whole genome shotgun (WGS) entry which is preliminary data.</text>
</comment>
<comment type="subcellular location">
    <subcellularLocation>
        <location evidence="1">Cell membrane</location>
        <topology evidence="1">Multi-pass membrane protein</topology>
    </subcellularLocation>
</comment>
<keyword evidence="4 7" id="KW-0812">Transmembrane</keyword>
<feature type="transmembrane region" description="Helical" evidence="7">
    <location>
        <begin position="87"/>
        <end position="109"/>
    </location>
</feature>
<evidence type="ECO:0000256" key="3">
    <source>
        <dbReference type="ARBA" id="ARBA00022475"/>
    </source>
</evidence>
<comment type="similarity">
    <text evidence="2">Belongs to the UPF0718 family.</text>
</comment>
<keyword evidence="3" id="KW-1003">Cell membrane</keyword>
<feature type="transmembrane region" description="Helical" evidence="7">
    <location>
        <begin position="121"/>
        <end position="141"/>
    </location>
</feature>
<dbReference type="EMBL" id="FTNK01000002">
    <property type="protein sequence ID" value="SIQ51646.1"/>
    <property type="molecule type" value="Genomic_DNA"/>
</dbReference>
<dbReference type="RefSeq" id="WP_068581268.1">
    <property type="nucleotide sequence ID" value="NZ_FTNK01000002.1"/>
</dbReference>
<keyword evidence="5 7" id="KW-1133">Transmembrane helix</keyword>
<dbReference type="Proteomes" id="UP000186666">
    <property type="component" value="Unassembled WGS sequence"/>
</dbReference>